<organism evidence="1 2">
    <name type="scientific">Empedobacter tilapiae</name>
    <dbReference type="NCBI Taxonomy" id="2491114"/>
    <lineage>
        <taxon>Bacteria</taxon>
        <taxon>Pseudomonadati</taxon>
        <taxon>Bacteroidota</taxon>
        <taxon>Flavobacteriia</taxon>
        <taxon>Flavobacteriales</taxon>
        <taxon>Weeksellaceae</taxon>
        <taxon>Empedobacter</taxon>
    </lineage>
</organism>
<reference evidence="1 2" key="1">
    <citation type="submission" date="2019-03" db="EMBL/GenBank/DDBJ databases">
        <title>Empedobacter tilapiae sp. nov., isolated from an intestine of Nile tilapia Oreochromis niloticus.</title>
        <authorList>
            <person name="Kim Y.-O."/>
            <person name="Yoon J.-H."/>
        </authorList>
    </citation>
    <scope>NUCLEOTIDE SEQUENCE [LARGE SCALE GENOMIC DNA]</scope>
    <source>
        <strain evidence="1 2">MRS2</strain>
    </source>
</reference>
<gene>
    <name evidence="1" type="ORF">E4J94_03355</name>
</gene>
<protein>
    <submittedName>
        <fullName evidence="1">Uncharacterized protein</fullName>
    </submittedName>
</protein>
<dbReference type="Proteomes" id="UP000297998">
    <property type="component" value="Unassembled WGS sequence"/>
</dbReference>
<dbReference type="RefSeq" id="WP_135834454.1">
    <property type="nucleotide sequence ID" value="NZ_CAUQWU010000010.1"/>
</dbReference>
<accession>A0A4Z1BXN4</accession>
<evidence type="ECO:0000313" key="1">
    <source>
        <dbReference type="EMBL" id="TGN29746.1"/>
    </source>
</evidence>
<name>A0A4Z1BXN4_9FLAO</name>
<sequence length="63" mass="7394">MLRFCPQGKFEYSSEIEDINALSFYCGNVINVQGIKRNFTNFEIDFFIGDPDNNEVIYFEKVN</sequence>
<proteinExistence type="predicted"/>
<keyword evidence="2" id="KW-1185">Reference proteome</keyword>
<dbReference type="AlphaFoldDB" id="A0A4Z1BXN4"/>
<comment type="caution">
    <text evidence="1">The sequence shown here is derived from an EMBL/GenBank/DDBJ whole genome shotgun (WGS) entry which is preliminary data.</text>
</comment>
<evidence type="ECO:0000313" key="2">
    <source>
        <dbReference type="Proteomes" id="UP000297998"/>
    </source>
</evidence>
<dbReference type="EMBL" id="SRPE01000002">
    <property type="protein sequence ID" value="TGN29746.1"/>
    <property type="molecule type" value="Genomic_DNA"/>
</dbReference>